<dbReference type="EMBL" id="JASBWR010000134">
    <property type="protein sequence ID" value="KAJ9092576.1"/>
    <property type="molecule type" value="Genomic_DNA"/>
</dbReference>
<evidence type="ECO:0000313" key="1">
    <source>
        <dbReference type="EMBL" id="KAJ9092576.1"/>
    </source>
</evidence>
<protein>
    <submittedName>
        <fullName evidence="1">Uncharacterized protein</fullName>
    </submittedName>
</protein>
<sequence>MDRKDASMEAMEGLDSFVGPGARTDIELPLERYGLIAEFLIGDQAFGSLANLSLVNRSVHAETLPVLYDTVVFHDYKQSFKHHESPADEQDFRRSLPNLALAVRLYPHQHVDSSVICAAWLHKPLRVSTVFYCIINTCASPSYMRHSPGNMPEKLPLEWILVNFVLGHGAYLEPDSIVPGDVKWRMSPPHSRTLFAPIDAVTLHRPVSTAFELLRLVGKQNRSTGGWTFEMNMSPCQMQAFFVQLPEFLACQPAILLNGVRFYVPTHQLLDESSRALLELQDSIAKEALVKLRDLLNQEPSVTEFSRRSLSERKILVNIFSTWWEPPLYNQQEADSYRWSNSLLFSPGEAPESFSVTQEHPFVAMGF</sequence>
<accession>A0ACC2V1N5</accession>
<dbReference type="Proteomes" id="UP001241377">
    <property type="component" value="Unassembled WGS sequence"/>
</dbReference>
<organism evidence="1 2">
    <name type="scientific">Naganishia cerealis</name>
    <dbReference type="NCBI Taxonomy" id="610337"/>
    <lineage>
        <taxon>Eukaryota</taxon>
        <taxon>Fungi</taxon>
        <taxon>Dikarya</taxon>
        <taxon>Basidiomycota</taxon>
        <taxon>Agaricomycotina</taxon>
        <taxon>Tremellomycetes</taxon>
        <taxon>Filobasidiales</taxon>
        <taxon>Filobasidiaceae</taxon>
        <taxon>Naganishia</taxon>
    </lineage>
</organism>
<comment type="caution">
    <text evidence="1">The sequence shown here is derived from an EMBL/GenBank/DDBJ whole genome shotgun (WGS) entry which is preliminary data.</text>
</comment>
<evidence type="ECO:0000313" key="2">
    <source>
        <dbReference type="Proteomes" id="UP001241377"/>
    </source>
</evidence>
<reference evidence="1" key="1">
    <citation type="submission" date="2023-04" db="EMBL/GenBank/DDBJ databases">
        <title>Draft Genome sequencing of Naganishia species isolated from polar environments using Oxford Nanopore Technology.</title>
        <authorList>
            <person name="Leo P."/>
            <person name="Venkateswaran K."/>
        </authorList>
    </citation>
    <scope>NUCLEOTIDE SEQUENCE</scope>
    <source>
        <strain evidence="1">MNA-CCFEE 5261</strain>
    </source>
</reference>
<gene>
    <name evidence="1" type="ORF">QFC19_008684</name>
</gene>
<keyword evidence="2" id="KW-1185">Reference proteome</keyword>
<proteinExistence type="predicted"/>
<name>A0ACC2V1N5_9TREE</name>